<evidence type="ECO:0000256" key="1">
    <source>
        <dbReference type="ARBA" id="ARBA00009670"/>
    </source>
</evidence>
<dbReference type="InterPro" id="IPR011009">
    <property type="entry name" value="Kinase-like_dom_sf"/>
</dbReference>
<protein>
    <submittedName>
        <fullName evidence="3">AarF/ABC1/UbiB kinase family protein</fullName>
    </submittedName>
</protein>
<organism evidence="3">
    <name type="scientific">Sinomonas puerhi</name>
    <dbReference type="NCBI Taxonomy" id="3238584"/>
    <lineage>
        <taxon>Bacteria</taxon>
        <taxon>Bacillati</taxon>
        <taxon>Actinomycetota</taxon>
        <taxon>Actinomycetes</taxon>
        <taxon>Micrococcales</taxon>
        <taxon>Micrococcaceae</taxon>
        <taxon>Sinomonas</taxon>
    </lineage>
</organism>
<dbReference type="KEGG" id="spue:AB5L97_17485"/>
<dbReference type="InterPro" id="IPR050154">
    <property type="entry name" value="UbiB_kinase"/>
</dbReference>
<evidence type="ECO:0000313" key="3">
    <source>
        <dbReference type="EMBL" id="XDP45033.1"/>
    </source>
</evidence>
<proteinExistence type="inferred from homology"/>
<name>A0AB39L3K2_9MICC</name>
<dbReference type="EMBL" id="CP163302">
    <property type="protein sequence ID" value="XDP45033.1"/>
    <property type="molecule type" value="Genomic_DNA"/>
</dbReference>
<keyword evidence="3" id="KW-0808">Transferase</keyword>
<dbReference type="PANTHER" id="PTHR10566">
    <property type="entry name" value="CHAPERONE-ACTIVITY OF BC1 COMPLEX CABC1 -RELATED"/>
    <property type="match status" value="1"/>
</dbReference>
<sequence>MAPSPWTAHTRRYREIADVLARHGLSQVLERAGFARFIPRGRSAADGKGAPGAPIGGPVHVRLALEELGPTFMKLGQILSTRPDLVPEAYQLELAKLQDAAPPVPAEAILGVVREELGEDALTAFTEFDDAPLASASIGQVHGARLADGTKVVVKVRKPGAVERIREDLEILRNVAATASRAWPVLEDYNVVGLVAEFSRTLTKELDYLEEGRNAERFAANFAGDTRYRFPRVFWHTTTSRVLTLEFMEGIKVNDVTALDAAGIDRRALADHAAGALAQMIFEDGFFHADPHPGNMFVEPDGRISIIDFGMVGEINDDLRGQLGHLLIALARKDARRLARALESMSLGGPVTDRARLAADVAEFIQLYDGVDLADVNVARLAQKLLGVVRNHRLLMPAEAAIVIKMMVMAEGLGRVLDPGFRLSRVLEPHVRRLLLEQYSPAAIVRGLKAAGLTALDLAADVPDLIDSLNRVLESGGFEVHLRAAELEPLVARAERIGNKVLAGVIAAAFIRGVGEVVASDRRWQGLREPLVRTGMAALGGLGGYFAVTALSRRRRPRRLLPRGPLSL</sequence>
<dbReference type="RefSeq" id="WP_307956078.1">
    <property type="nucleotide sequence ID" value="NZ_CP163302.1"/>
</dbReference>
<gene>
    <name evidence="3" type="ORF">AB5L97_17485</name>
</gene>
<dbReference type="PANTHER" id="PTHR10566:SF113">
    <property type="entry name" value="PROTEIN ACTIVITY OF BC1 COMPLEX KINASE 7, CHLOROPLASTIC"/>
    <property type="match status" value="1"/>
</dbReference>
<dbReference type="InterPro" id="IPR004147">
    <property type="entry name" value="ABC1_dom"/>
</dbReference>
<dbReference type="AlphaFoldDB" id="A0AB39L3K2"/>
<dbReference type="SUPFAM" id="SSF56112">
    <property type="entry name" value="Protein kinase-like (PK-like)"/>
    <property type="match status" value="1"/>
</dbReference>
<feature type="domain" description="ABC1 atypical kinase-like" evidence="2">
    <location>
        <begin position="96"/>
        <end position="340"/>
    </location>
</feature>
<evidence type="ECO:0000259" key="2">
    <source>
        <dbReference type="Pfam" id="PF03109"/>
    </source>
</evidence>
<dbReference type="Gene3D" id="1.10.510.10">
    <property type="entry name" value="Transferase(Phosphotransferase) domain 1"/>
    <property type="match status" value="1"/>
</dbReference>
<comment type="similarity">
    <text evidence="1">Belongs to the protein kinase superfamily. ADCK protein kinase family.</text>
</comment>
<reference evidence="3" key="1">
    <citation type="submission" date="2024-07" db="EMBL/GenBank/DDBJ databases">
        <authorList>
            <person name="fu j."/>
        </authorList>
    </citation>
    <scope>NUCLEOTIDE SEQUENCE</scope>
    <source>
        <strain evidence="3">P10A9</strain>
    </source>
</reference>
<dbReference type="CDD" id="cd05121">
    <property type="entry name" value="ABC1_ADCK3-like"/>
    <property type="match status" value="1"/>
</dbReference>
<dbReference type="GO" id="GO:0016301">
    <property type="term" value="F:kinase activity"/>
    <property type="evidence" value="ECO:0007669"/>
    <property type="project" value="UniProtKB-KW"/>
</dbReference>
<keyword evidence="3" id="KW-0418">Kinase</keyword>
<accession>A0AB39L3K2</accession>
<dbReference type="Pfam" id="PF03109">
    <property type="entry name" value="ABC1"/>
    <property type="match status" value="1"/>
</dbReference>